<reference evidence="8 9" key="1">
    <citation type="submission" date="2016-10" db="EMBL/GenBank/DDBJ databases">
        <title>Draft Genome Sequence of one Bacillus cereus strain isolated from pooled breast milk.</title>
        <authorList>
            <person name="Woudstra C."/>
            <person name="Chamoin A."/>
            <person name="Gentil S."/>
            <person name="Rambeloson T."/>
            <person name="Delannoye S."/>
            <person name="Heinnekine J.A."/>
            <person name="Herbin S."/>
            <person name="Fach P."/>
        </authorList>
    </citation>
    <scope>NUCLEOTIDE SEQUENCE [LARGE SCALE GENOMIC DNA]</scope>
    <source>
        <strain evidence="8 9">16SBCL1279</strain>
    </source>
</reference>
<dbReference type="InterPro" id="IPR036028">
    <property type="entry name" value="SH3-like_dom_sf"/>
</dbReference>
<dbReference type="InterPro" id="IPR003646">
    <property type="entry name" value="SH3-like_bac-type"/>
</dbReference>
<dbReference type="SMART" id="SM00287">
    <property type="entry name" value="SH3b"/>
    <property type="match status" value="3"/>
</dbReference>
<dbReference type="Gene3D" id="2.30.30.40">
    <property type="entry name" value="SH3 Domains"/>
    <property type="match status" value="3"/>
</dbReference>
<dbReference type="InterPro" id="IPR038765">
    <property type="entry name" value="Papain-like_cys_pep_sf"/>
</dbReference>
<dbReference type="EMBL" id="MLYK01000072">
    <property type="protein sequence ID" value="OJS92976.1"/>
    <property type="molecule type" value="Genomic_DNA"/>
</dbReference>
<dbReference type="InterPro" id="IPR000064">
    <property type="entry name" value="NLP_P60_dom"/>
</dbReference>
<feature type="domain" description="SH3b" evidence="6">
    <location>
        <begin position="131"/>
        <end position="193"/>
    </location>
</feature>
<feature type="domain" description="NlpC/P60" evidence="7">
    <location>
        <begin position="293"/>
        <end position="415"/>
    </location>
</feature>
<accession>A0A9X5V8M4</accession>
<dbReference type="GO" id="GO:0008234">
    <property type="term" value="F:cysteine-type peptidase activity"/>
    <property type="evidence" value="ECO:0007669"/>
    <property type="project" value="UniProtKB-KW"/>
</dbReference>
<keyword evidence="2" id="KW-0645">Protease</keyword>
<keyword evidence="5" id="KW-0732">Signal</keyword>
<feature type="domain" description="SH3b" evidence="6">
    <location>
        <begin position="59"/>
        <end position="121"/>
    </location>
</feature>
<dbReference type="Proteomes" id="UP000184161">
    <property type="component" value="Unassembled WGS sequence"/>
</dbReference>
<dbReference type="SUPFAM" id="SSF54001">
    <property type="entry name" value="Cysteine proteinases"/>
    <property type="match status" value="1"/>
</dbReference>
<gene>
    <name evidence="8" type="ORF">BKK64_25430</name>
</gene>
<dbReference type="GO" id="GO:0006508">
    <property type="term" value="P:proteolysis"/>
    <property type="evidence" value="ECO:0007669"/>
    <property type="project" value="UniProtKB-KW"/>
</dbReference>
<dbReference type="Pfam" id="PF08239">
    <property type="entry name" value="SH3_3"/>
    <property type="match status" value="3"/>
</dbReference>
<comment type="caution">
    <text evidence="8">The sequence shown here is derived from an EMBL/GenBank/DDBJ whole genome shotgun (WGS) entry which is preliminary data.</text>
</comment>
<dbReference type="AlphaFoldDB" id="A0A9X5V8M4"/>
<evidence type="ECO:0000313" key="9">
    <source>
        <dbReference type="Proteomes" id="UP000184161"/>
    </source>
</evidence>
<dbReference type="PANTHER" id="PTHR34408">
    <property type="entry name" value="FAMILY PROTEIN, PUTATIVE-RELATED"/>
    <property type="match status" value="1"/>
</dbReference>
<feature type="signal peptide" evidence="5">
    <location>
        <begin position="1"/>
        <end position="26"/>
    </location>
</feature>
<dbReference type="Pfam" id="PF00877">
    <property type="entry name" value="NLPC_P60"/>
    <property type="match status" value="1"/>
</dbReference>
<evidence type="ECO:0000313" key="8">
    <source>
        <dbReference type="EMBL" id="OJS92976.1"/>
    </source>
</evidence>
<feature type="domain" description="SH3b" evidence="6">
    <location>
        <begin position="215"/>
        <end position="277"/>
    </location>
</feature>
<proteinExistence type="inferred from homology"/>
<protein>
    <submittedName>
        <fullName evidence="8">Peptidase P60</fullName>
    </submittedName>
</protein>
<dbReference type="PROSITE" id="PS51935">
    <property type="entry name" value="NLPC_P60"/>
    <property type="match status" value="1"/>
</dbReference>
<dbReference type="InterPro" id="IPR052354">
    <property type="entry name" value="Cell_Wall_Dynamics_Protein"/>
</dbReference>
<name>A0A9X5V8M4_BACCE</name>
<dbReference type="PANTHER" id="PTHR34408:SF1">
    <property type="entry name" value="GLYCOSYL HYDROLASE FAMILY 19 DOMAIN-CONTAINING PROTEIN HI_1415"/>
    <property type="match status" value="1"/>
</dbReference>
<keyword evidence="4" id="KW-0788">Thiol protease</keyword>
<feature type="chain" id="PRO_5040978728" evidence="5">
    <location>
        <begin position="27"/>
        <end position="415"/>
    </location>
</feature>
<evidence type="ECO:0000256" key="3">
    <source>
        <dbReference type="ARBA" id="ARBA00022801"/>
    </source>
</evidence>
<evidence type="ECO:0000256" key="2">
    <source>
        <dbReference type="ARBA" id="ARBA00022670"/>
    </source>
</evidence>
<dbReference type="SUPFAM" id="SSF50044">
    <property type="entry name" value="SH3-domain"/>
    <property type="match status" value="1"/>
</dbReference>
<evidence type="ECO:0000256" key="5">
    <source>
        <dbReference type="SAM" id="SignalP"/>
    </source>
</evidence>
<comment type="similarity">
    <text evidence="1">Belongs to the peptidase C40 family.</text>
</comment>
<evidence type="ECO:0000256" key="4">
    <source>
        <dbReference type="ARBA" id="ARBA00022807"/>
    </source>
</evidence>
<evidence type="ECO:0000256" key="1">
    <source>
        <dbReference type="ARBA" id="ARBA00007074"/>
    </source>
</evidence>
<evidence type="ECO:0000259" key="7">
    <source>
        <dbReference type="PROSITE" id="PS51935"/>
    </source>
</evidence>
<dbReference type="RefSeq" id="WP_063219865.1">
    <property type="nucleotide sequence ID" value="NZ_AP022946.1"/>
</dbReference>
<keyword evidence="3" id="KW-0378">Hydrolase</keyword>
<dbReference type="PROSITE" id="PS51781">
    <property type="entry name" value="SH3B"/>
    <property type="match status" value="3"/>
</dbReference>
<organism evidence="8 9">
    <name type="scientific">Bacillus cereus</name>
    <dbReference type="NCBI Taxonomy" id="1396"/>
    <lineage>
        <taxon>Bacteria</taxon>
        <taxon>Bacillati</taxon>
        <taxon>Bacillota</taxon>
        <taxon>Bacilli</taxon>
        <taxon>Bacillales</taxon>
        <taxon>Bacillaceae</taxon>
        <taxon>Bacillus</taxon>
        <taxon>Bacillus cereus group</taxon>
    </lineage>
</organism>
<sequence length="415" mass="43492">MKKVIAGLAAASVAGVAVPGMDSAHAQVSNEALKEINGQTQTQTQTTVTETKTVETTSELKYTVTADVLNVRSGAGTGHNVISKVKSGQVLQVVGQENGWFKVNVNGQTGYVSGDFVTTGGKTGTTVQQGTGTYTVNVSSLNVRTGPSTSHTVLGSVNKGKTVQVVGEVQDWFKINFNGGTGYVSKDFVTKGGSAVSNETKQPTTNNNTTTVQTGGSYVVNTGALKVRTGPATYNAVIGGVTNGKVLNVTGAENGWYKINHNGRTGYVSADFVKFVKGGVNNVTNNVQQPTTGGNTSSIAGFARSLNGSPYRPSGTTPAGFDCSGFIHYVLNKTGHEGKRQTVAGYWSSKTKTSNPQPGDLVYFQNTYKPGPSHMGVYLGNGQFISAETTETGVRISSVSNSYWSKHLLGYTKAY</sequence>
<evidence type="ECO:0000259" key="6">
    <source>
        <dbReference type="PROSITE" id="PS51781"/>
    </source>
</evidence>
<dbReference type="NCBIfam" id="NF040678">
    <property type="entry name" value="EntFM_CwpFM"/>
    <property type="match status" value="1"/>
</dbReference>
<dbReference type="Gene3D" id="3.90.1720.10">
    <property type="entry name" value="endopeptidase domain like (from Nostoc punctiforme)"/>
    <property type="match status" value="1"/>
</dbReference>